<evidence type="ECO:0000256" key="10">
    <source>
        <dbReference type="ARBA" id="ARBA00023136"/>
    </source>
</evidence>
<gene>
    <name evidence="21" type="primary">LOC119635426</name>
</gene>
<dbReference type="PROSITE" id="PS00022">
    <property type="entry name" value="EGF_1"/>
    <property type="match status" value="4"/>
</dbReference>
<dbReference type="Gene3D" id="2.60.120.200">
    <property type="match status" value="2"/>
</dbReference>
<dbReference type="FunFam" id="2.60.40.60:FF:000118">
    <property type="entry name" value="protocadherin Fat 4"/>
    <property type="match status" value="1"/>
</dbReference>
<feature type="domain" description="Cadherin" evidence="19">
    <location>
        <begin position="120"/>
        <end position="224"/>
    </location>
</feature>
<keyword evidence="9 16" id="KW-1133">Transmembrane helix</keyword>
<evidence type="ECO:0000256" key="9">
    <source>
        <dbReference type="ARBA" id="ARBA00022989"/>
    </source>
</evidence>
<dbReference type="InterPro" id="IPR001881">
    <property type="entry name" value="EGF-like_Ca-bd_dom"/>
</dbReference>
<name>A0A8U0WLG0_9MUSC</name>
<proteinExistence type="predicted"/>
<keyword evidence="20" id="KW-1185">Reference proteome</keyword>
<dbReference type="FunFam" id="2.60.40.60:FF:000116">
    <property type="entry name" value="Dachsous cadherin-related 2"/>
    <property type="match status" value="1"/>
</dbReference>
<feature type="disulfide bond" evidence="14">
    <location>
        <begin position="2321"/>
        <end position="2330"/>
    </location>
</feature>
<feature type="disulfide bond" evidence="14">
    <location>
        <begin position="2359"/>
        <end position="2368"/>
    </location>
</feature>
<dbReference type="KEGG" id="gfs:119635426"/>
<keyword evidence="6" id="KW-0677">Repeat</keyword>
<feature type="domain" description="EGF-like" evidence="18">
    <location>
        <begin position="2254"/>
        <end position="2290"/>
    </location>
</feature>
<evidence type="ECO:0000256" key="6">
    <source>
        <dbReference type="ARBA" id="ARBA00022737"/>
    </source>
</evidence>
<feature type="domain" description="Cadherin" evidence="19">
    <location>
        <begin position="1153"/>
        <end position="1253"/>
    </location>
</feature>
<dbReference type="PROSITE" id="PS01186">
    <property type="entry name" value="EGF_2"/>
    <property type="match status" value="2"/>
</dbReference>
<evidence type="ECO:0000313" key="20">
    <source>
        <dbReference type="Proteomes" id="UP000092443"/>
    </source>
</evidence>
<feature type="region of interest" description="Disordered" evidence="15">
    <location>
        <begin position="2987"/>
        <end position="3018"/>
    </location>
</feature>
<sequence length="3425" mass="376438">MAEWMLKVTVLDKNDSPPVFRDTPLTFNVSEDLNAGHLIATIRASDPDTLGSLSYSVLGGDDGKFLLEPDTGKLRLKDALDRELKNNYKLRVRVSDGVQHTDTLIIIEVSDTNDNPPVFDVPVYSFDIPENAPRGYQVGVIAAADPDLGNNAVVTYTVISDWANDVFSLNPQTGVFTLTARLDYEEMQHYILVVQAQDNGQPSLSTTLTVYCNVLDLNDNPPVFDAMSYSMEIYENVSIGTPVVTVTAADIDSGDNGRIEYTITSGDDNNDFEIFSNGTIRTRHLLDRETKSSYNLIVTARDCAKEFPMMHDDHQQLLQQLQQLQRNSLPYNFQRQRRQYHQYQPQHPQQQQQQQQRQHHNQQQQQQLQQRVQQEQQRRLSTTVQVSIVLKDVNDEEPRFISPNVTEMQENISTNTVVMVIKANDRDEGRNGYIEYILEQDQILPFTLGAVDGLLRVAGKLDREQRASYTLNVTARDRGEPSKSTRTQILVKILDENDNNPIFDPKQYSASVAENASIGAMVLQVSATDIDEGANGRVRFSIAAGDDNRDFSISEDSGIVRVAKNLNYERKSRYELTIQAEDCAADLALANESMEGRNKLLTPIENRYDIAELTIIITDINDNSPTFFHSPYLANVMENVIPPNSGYVIQVEAYDADTPPFNSLVRYFLKEGDTDLFRINASTGEISLLRSLDRETKAEYILTLVAMDTGSPPLTGSGIVKVVVQDMNDHRPEFERQSYHTNVAENLPIGTRVLQPKATDRDTGLNAKLRFTLLGENLERFHCNSETGEITTAAVLDREETALYFLTLMAQDSSTTEPHATAVNLTINIRDANDNMPRFEASNFNVNIPDKSVSGEFVFGAQAEDMDEGLNAFVMYNISGKDAELFTINHKTGVIKTKHSLKSQLSTVYNIVIHAYDQGLPSKSSVADLSISLKPLTAFPSFSYVANTQFLLSEDVPEGKVITTIIATSPKKGSASNIRYSIAGGNLREAVRVDQSTGVVSIGKDGLDYELSPQYDIWLEACDSDRTPLRSVMLLSINVTDANDNPPVMEKLVYNVEIIEEESPPQTVVKMKAHDHDSGDNAEITYRLVDDYEGTFEIDADSGEVFTNLRLDREELERYELLIEAVDQGMPQLTGSATVLLSLLDKNDNPPKFTRLFSVNVTENAEIGSFVIQVTSIDLDEGENANATYSLTENPGEKFKLDAISGNVTVAGHIDREEQDEYILKITASDGAWRSDTPITITIQDQNDNAPEFESSLYNFNFPELQRSVAFVGHVTAIDRDKHGPNSVISYSLQYPSDLFAVDPASGEIFSKRSIKYKNSQFETSPENIYTMVVIATDNGKPPLYSECIVNVNIVDANNHPPKFEKSQYLSPVPEHARLGQRVAKVHALDSLDSGVNAEIEYSLTRGNGSGYFAINKMDGWITLTRSLEVQPNTLFTLIVTASDHGVPSKVDQTLVSIIVTGENKFTPEFTALSYQVIVPENEPIGSTILTVSASDRDEGPNGMLRYSISGGNERSEFKVNVETGAITILQPLDYDLIQEYHLNISVEDLGFKPKSTIAMLTVILTDINDNPPLFNQSQYHAFIPENRPPHTPIFKASASDRDSPKNAIIRYSIVSGSGKGLFTINSGIIYSSVSFDYEERHEYSLQIMAANPDSPMQSTTIVTVHITGVNEFYPQFIQPVFHFDISESADVGTPVGSIQATDKDAGEDGNVYYLLVGSSNDKGFSINPSTGFIYVSRHLDRETQSRAVLTVLAKNYGSIRGNDTDEAQVIISIQDGNDPPEFLKSLYSAKISESVVSGTKVVTVKAVDKDVRPQNNQFSYSIINGNLNQTFKIDPQSGEIETGRKLDRENVPEYNLIIGAIDTGSPPQTGTTTVKITLLDVNDNGPTFSENGLIGYIYENEPAGTTIMTLSASDPDLPPNGGPFTYHLIGGRHKSSVSVDQHTGLVKSTRTFDRELTPILEAIIDVEDNGQPKQRGQHKLIIKVLDRNDSPSSPRTVHIILNVFNDDVPIGKIADVHPNDEDISGNYRCRIIPSTQSSPAGLLIIPNACELHTTYQTVMNGGYSYSVSGNDGKHDDVISTVTLGFQTFNNNTIANSITILIRNMTPEEFLSTHYRNFMEIIKTSIETNDDLLLYSVRNITTLKSVDLEIMVAVKMSNHGYRLPHYVVERLAKNHGAMQRLLKTSEPIIIGYDPCSSSGTCENGGLCASSRTLHDMQSLNIVDSESLIFSGPMVSHDFLCKCPEGFTGQQCDKRQDPCTPNPCHSNAQCRRINFEFQCVCPPNREGKYCQQERGDVCLINSCSNGGSCRSSPDGATFFCLCRPGYRGNLCEHVADSCRPNPCLHGGLCMALKTGYKCSCSEGRYGRHCEKTTYGFGELSYMAFPSLDTATNDISIIFATTKPDGLLLYNYGIQSGGRSDFVAVEVVRGKAFFSFGGARTAMTTVIVGASSPINLADGHWYKITATRNGRVMSLAVAKCTENGDICEECRPGEASCYSDDVGPIGTLNFNKQLLLLGGLSSADPVLERPGQLHTDDFVGCIHSISINGRLLNMSQPLKQRAISATCTRTANGGPCSQSFHNDPNLSLCGNFGICMDRWHSAMCECGAALLSPDCFNSLDPISIAEGGFVEFKISEKHRRMQLLDNLYGGNNIWSYDVNRRRRFTFTYDNLTALAQMSDPPKTLSLLFRTFKESGLILYAATNNHYTALELQKGHLNYYSIRDSIVNMTIPSTDNLNDGKWHNITLHTAGRVFRIIIDGSRAGEELDFAGVHDYLDPYLTVLSVGGVRKEFFTQEYTFTNYEGCIANFTINNEIQPFNGSGSVFHEVLARGKITPGCVGALGIGAAQVADPISIGVTLVIVFFVILVVAILGSYVIYRFRGKQEKIGGLSCGVPGFKIKHNPSSTMLGGPGVSQNQADHVLTRGVHSNEVQVGYHNDNGDLIRSVPGHHIVGPELISKKFKEREINPTEHQQQRPQRPDIIEREVVSKSPPLRDDHHPPIPPPTQGHHPHDHASSVDMGSEYPEHYDLENASSIAPSDIDIVYHYKGYREAGGVRKYKATPAPVASYTHHKHQPTAAQQQHRHSPRHGVAAPFVPRGVPPQASQPPPPASAPRQHQSTPLARLSPSSELSSQQPRILTLHDISGKPLQSALLATTSSSGGVGKDALHSNSERSLNSPVMSQLSGQSSSASRQKPVVSGQTAPQTSMGLTAEEIERLNARPRTSSLVSTLDAVSSSSEAPRVSGGPHHLSLGGGLHSADVDARSSTSTDESGNDSFTCSEIEYDNNSINGDTKFSTSKSISDERNAVGRALSGDGGIASSVGKAPPMPSHSYDGFDSSFRGSLSTLVASDDDLSTNMGGLYRQANSAASPSAPPIGWEYLLNWGPNFESLVGVFKDIAELPDSVANEQHVTGSLRMSQTGQKTSEEYV</sequence>
<evidence type="ECO:0000256" key="1">
    <source>
        <dbReference type="ARBA" id="ARBA00004251"/>
    </source>
</evidence>
<dbReference type="FunFam" id="2.60.40.60:FF:000286">
    <property type="entry name" value="Cadherin-related tumor suppressor"/>
    <property type="match status" value="1"/>
</dbReference>
<feature type="domain" description="Cadherin" evidence="19">
    <location>
        <begin position="628"/>
        <end position="734"/>
    </location>
</feature>
<feature type="domain" description="Cadherin" evidence="19">
    <location>
        <begin position="1576"/>
        <end position="1677"/>
    </location>
</feature>
<dbReference type="InterPro" id="IPR002126">
    <property type="entry name" value="Cadherin-like_dom"/>
</dbReference>
<keyword evidence="12" id="KW-0325">Glycoprotein</keyword>
<dbReference type="PANTHER" id="PTHR24025:SF23">
    <property type="entry name" value="NEURAL-CADHERIN"/>
    <property type="match status" value="1"/>
</dbReference>
<reference evidence="21" key="1">
    <citation type="submission" date="2025-08" db="UniProtKB">
        <authorList>
            <consortium name="RefSeq"/>
        </authorList>
    </citation>
    <scope>IDENTIFICATION</scope>
    <source>
        <tissue evidence="21">Whole body pupa</tissue>
    </source>
</reference>
<feature type="disulfide bond" evidence="14">
    <location>
        <begin position="2280"/>
        <end position="2289"/>
    </location>
</feature>
<dbReference type="InterPro" id="IPR015919">
    <property type="entry name" value="Cadherin-like_sf"/>
</dbReference>
<dbReference type="InterPro" id="IPR013320">
    <property type="entry name" value="ConA-like_dom_sf"/>
</dbReference>
<feature type="domain" description="Cadherin" evidence="19">
    <location>
        <begin position="1254"/>
        <end position="1364"/>
    </location>
</feature>
<dbReference type="GO" id="GO:0007423">
    <property type="term" value="P:sensory organ development"/>
    <property type="evidence" value="ECO:0007669"/>
    <property type="project" value="UniProtKB-ARBA"/>
</dbReference>
<dbReference type="FunFam" id="2.60.40.60:FF:000033">
    <property type="entry name" value="FAT atypical cadherin 1"/>
    <property type="match status" value="2"/>
</dbReference>
<dbReference type="Gene3D" id="2.10.25.10">
    <property type="entry name" value="Laminin"/>
    <property type="match status" value="4"/>
</dbReference>
<evidence type="ECO:0000256" key="5">
    <source>
        <dbReference type="ARBA" id="ARBA00022729"/>
    </source>
</evidence>
<dbReference type="SUPFAM" id="SSF49313">
    <property type="entry name" value="Cadherin-like"/>
    <property type="match status" value="18"/>
</dbReference>
<dbReference type="GO" id="GO:0030855">
    <property type="term" value="P:epithelial cell differentiation"/>
    <property type="evidence" value="ECO:0007669"/>
    <property type="project" value="UniProtKB-ARBA"/>
</dbReference>
<feature type="domain" description="Cadherin" evidence="19">
    <location>
        <begin position="1471"/>
        <end position="1575"/>
    </location>
</feature>
<dbReference type="InterPro" id="IPR001791">
    <property type="entry name" value="Laminin_G"/>
</dbReference>
<feature type="compositionally biased region" description="Polar residues" evidence="15">
    <location>
        <begin position="3404"/>
        <end position="3419"/>
    </location>
</feature>
<evidence type="ECO:0000256" key="2">
    <source>
        <dbReference type="ARBA" id="ARBA00022475"/>
    </source>
</evidence>
<evidence type="ECO:0000259" key="17">
    <source>
        <dbReference type="PROSITE" id="PS50025"/>
    </source>
</evidence>
<accession>A0A8U0WLG0</accession>
<dbReference type="GO" id="GO:0005911">
    <property type="term" value="C:cell-cell junction"/>
    <property type="evidence" value="ECO:0007669"/>
    <property type="project" value="TreeGrafter"/>
</dbReference>
<keyword evidence="3 14" id="KW-0245">EGF-like domain</keyword>
<dbReference type="FunFam" id="2.60.40.60:FF:000032">
    <property type="entry name" value="FAT atypical cadherin 1"/>
    <property type="match status" value="1"/>
</dbReference>
<dbReference type="FunFam" id="2.10.25.10:FF:000594">
    <property type="entry name" value="cadherin-related tumor suppressor"/>
    <property type="match status" value="1"/>
</dbReference>
<dbReference type="SMART" id="SM00112">
    <property type="entry name" value="CA"/>
    <property type="match status" value="18"/>
</dbReference>
<evidence type="ECO:0000256" key="16">
    <source>
        <dbReference type="SAM" id="Phobius"/>
    </source>
</evidence>
<dbReference type="FunFam" id="2.60.120.200:FF:000207">
    <property type="entry name" value="Cadherin-related tumor suppressor"/>
    <property type="match status" value="1"/>
</dbReference>
<feature type="transmembrane region" description="Helical" evidence="16">
    <location>
        <begin position="2852"/>
        <end position="2875"/>
    </location>
</feature>
<feature type="domain" description="Laminin G" evidence="17">
    <location>
        <begin position="2659"/>
        <end position="2835"/>
    </location>
</feature>
<feature type="domain" description="Cadherin" evidence="19">
    <location>
        <begin position="1050"/>
        <end position="1153"/>
    </location>
</feature>
<dbReference type="Pfam" id="PF00054">
    <property type="entry name" value="Laminin_G_1"/>
    <property type="match status" value="1"/>
</dbReference>
<feature type="compositionally biased region" description="Low complexity" evidence="15">
    <location>
        <begin position="3174"/>
        <end position="3190"/>
    </location>
</feature>
<feature type="compositionally biased region" description="Basic and acidic residues" evidence="15">
    <location>
        <begin position="2987"/>
        <end position="2996"/>
    </location>
</feature>
<evidence type="ECO:0000256" key="13">
    <source>
        <dbReference type="PROSITE-ProRule" id="PRU00043"/>
    </source>
</evidence>
<feature type="domain" description="Cadherin" evidence="19">
    <location>
        <begin position="504"/>
        <end position="627"/>
    </location>
</feature>
<dbReference type="GO" id="GO:0030182">
    <property type="term" value="P:neuron differentiation"/>
    <property type="evidence" value="ECO:0007669"/>
    <property type="project" value="UniProtKB-ARBA"/>
</dbReference>
<feature type="domain" description="EGF-like" evidence="18">
    <location>
        <begin position="2333"/>
        <end position="2369"/>
    </location>
</feature>
<dbReference type="FunFam" id="2.60.40.60:FF:000029">
    <property type="entry name" value="Cadherin EGF LAG seven-pass G-type receptor 3"/>
    <property type="match status" value="1"/>
</dbReference>
<evidence type="ECO:0000259" key="19">
    <source>
        <dbReference type="PROSITE" id="PS50268"/>
    </source>
</evidence>
<dbReference type="CDD" id="cd11304">
    <property type="entry name" value="Cadherin_repeat"/>
    <property type="match status" value="18"/>
</dbReference>
<feature type="domain" description="Cadherin" evidence="19">
    <location>
        <begin position="400"/>
        <end position="503"/>
    </location>
</feature>
<dbReference type="SUPFAM" id="SSF57196">
    <property type="entry name" value="EGF/Laminin"/>
    <property type="match status" value="2"/>
</dbReference>
<dbReference type="PANTHER" id="PTHR24025">
    <property type="entry name" value="DESMOGLEIN FAMILY MEMBER"/>
    <property type="match status" value="1"/>
</dbReference>
<dbReference type="FunFam" id="2.60.40.60:FF:000020">
    <property type="entry name" value="Dachsous cadherin-related 1b"/>
    <property type="match status" value="1"/>
</dbReference>
<feature type="region of interest" description="Disordered" evidence="15">
    <location>
        <begin position="3153"/>
        <end position="3279"/>
    </location>
</feature>
<feature type="disulfide bond" evidence="14">
    <location>
        <begin position="2302"/>
        <end position="2319"/>
    </location>
</feature>
<dbReference type="FunFam" id="2.60.40.60:FF:000037">
    <property type="entry name" value="FAT atypical cadherin 1"/>
    <property type="match status" value="1"/>
</dbReference>
<dbReference type="RefSeq" id="XP_037886161.1">
    <property type="nucleotide sequence ID" value="XM_038030233.1"/>
</dbReference>
<dbReference type="SMART" id="SM00181">
    <property type="entry name" value="EGF"/>
    <property type="match status" value="5"/>
</dbReference>
<dbReference type="FunFam" id="2.60.40.60:FF:000080">
    <property type="entry name" value="FAT atypical cadherin 1"/>
    <property type="match status" value="2"/>
</dbReference>
<dbReference type="Pfam" id="PF00028">
    <property type="entry name" value="Cadherin"/>
    <property type="match status" value="18"/>
</dbReference>
<comment type="subcellular location">
    <subcellularLocation>
        <location evidence="1">Cell membrane</location>
        <topology evidence="1">Single-pass type I membrane protein</topology>
    </subcellularLocation>
</comment>
<dbReference type="GO" id="GO:0048589">
    <property type="term" value="P:developmental growth"/>
    <property type="evidence" value="ECO:0007669"/>
    <property type="project" value="UniProtKB-ARBA"/>
</dbReference>
<dbReference type="Pfam" id="PF02210">
    <property type="entry name" value="Laminin_G_2"/>
    <property type="match status" value="1"/>
</dbReference>
<keyword evidence="5" id="KW-0732">Signal</keyword>
<feature type="domain" description="Cadherin" evidence="19">
    <location>
        <begin position="735"/>
        <end position="839"/>
    </location>
</feature>
<dbReference type="Gene3D" id="2.60.40.60">
    <property type="entry name" value="Cadherins"/>
    <property type="match status" value="18"/>
</dbReference>
<organism evidence="20 21">
    <name type="scientific">Glossina fuscipes</name>
    <dbReference type="NCBI Taxonomy" id="7396"/>
    <lineage>
        <taxon>Eukaryota</taxon>
        <taxon>Metazoa</taxon>
        <taxon>Ecdysozoa</taxon>
        <taxon>Arthropoda</taxon>
        <taxon>Hexapoda</taxon>
        <taxon>Insecta</taxon>
        <taxon>Pterygota</taxon>
        <taxon>Neoptera</taxon>
        <taxon>Endopterygota</taxon>
        <taxon>Diptera</taxon>
        <taxon>Brachycera</taxon>
        <taxon>Muscomorpha</taxon>
        <taxon>Hippoboscoidea</taxon>
        <taxon>Glossinidae</taxon>
        <taxon>Glossina</taxon>
    </lineage>
</organism>
<dbReference type="GO" id="GO:0035332">
    <property type="term" value="P:positive regulation of hippo signaling"/>
    <property type="evidence" value="ECO:0007669"/>
    <property type="project" value="UniProtKB-ARBA"/>
</dbReference>
<evidence type="ECO:0000256" key="11">
    <source>
        <dbReference type="ARBA" id="ARBA00023157"/>
    </source>
</evidence>
<dbReference type="GO" id="GO:0005509">
    <property type="term" value="F:calcium ion binding"/>
    <property type="evidence" value="ECO:0007669"/>
    <property type="project" value="UniProtKB-UniRule"/>
</dbReference>
<dbReference type="PROSITE" id="PS50025">
    <property type="entry name" value="LAM_G_DOMAIN"/>
    <property type="match status" value="2"/>
</dbReference>
<dbReference type="SMART" id="SM00282">
    <property type="entry name" value="LamG"/>
    <property type="match status" value="2"/>
</dbReference>
<feature type="domain" description="Cadherin" evidence="19">
    <location>
        <begin position="21"/>
        <end position="119"/>
    </location>
</feature>
<dbReference type="PROSITE" id="PS50268">
    <property type="entry name" value="CADHERIN_2"/>
    <property type="match status" value="18"/>
</dbReference>
<dbReference type="PROSITE" id="PS50026">
    <property type="entry name" value="EGF_3"/>
    <property type="match status" value="3"/>
</dbReference>
<dbReference type="CDD" id="cd00054">
    <property type="entry name" value="EGF_CA"/>
    <property type="match status" value="4"/>
</dbReference>
<feature type="domain" description="Cadherin" evidence="19">
    <location>
        <begin position="1678"/>
        <end position="1783"/>
    </location>
</feature>
<dbReference type="FunFam" id="2.60.40.60:FF:000035">
    <property type="entry name" value="Protocadherin Fat 3"/>
    <property type="match status" value="1"/>
</dbReference>
<keyword evidence="7 13" id="KW-0106">Calcium</keyword>
<protein>
    <submittedName>
        <fullName evidence="21">Cadherin-related tumor suppressor</fullName>
    </submittedName>
</protein>
<comment type="caution">
    <text evidence="14">Lacks conserved residue(s) required for the propagation of feature annotation.</text>
</comment>
<feature type="compositionally biased region" description="Polar residues" evidence="15">
    <location>
        <begin position="3218"/>
        <end position="3235"/>
    </location>
</feature>
<keyword evidence="11 14" id="KW-1015">Disulfide bond</keyword>
<dbReference type="GO" id="GO:0007424">
    <property type="term" value="P:open tracheal system development"/>
    <property type="evidence" value="ECO:0007669"/>
    <property type="project" value="UniProtKB-ARBA"/>
</dbReference>
<dbReference type="CDD" id="cd00110">
    <property type="entry name" value="LamG"/>
    <property type="match status" value="2"/>
</dbReference>
<evidence type="ECO:0000256" key="7">
    <source>
        <dbReference type="ARBA" id="ARBA00022837"/>
    </source>
</evidence>
<dbReference type="FunFam" id="2.60.40.60:FF:000039">
    <property type="entry name" value="FAT atypical cadherin 3"/>
    <property type="match status" value="2"/>
</dbReference>
<feature type="domain" description="EGF-like" evidence="18">
    <location>
        <begin position="2293"/>
        <end position="2331"/>
    </location>
</feature>
<feature type="region of interest" description="Disordered" evidence="15">
    <location>
        <begin position="3404"/>
        <end position="3425"/>
    </location>
</feature>
<feature type="domain" description="Cadherin" evidence="19">
    <location>
        <begin position="1365"/>
        <end position="1470"/>
    </location>
</feature>
<dbReference type="PROSITE" id="PS00232">
    <property type="entry name" value="CADHERIN_1"/>
    <property type="match status" value="7"/>
</dbReference>
<keyword evidence="4 16" id="KW-0812">Transmembrane</keyword>
<dbReference type="PRINTS" id="PR00205">
    <property type="entry name" value="CADHERIN"/>
</dbReference>
<feature type="domain" description="Cadherin" evidence="19">
    <location>
        <begin position="1784"/>
        <end position="1889"/>
    </location>
</feature>
<dbReference type="FunFam" id="2.60.40.60:FF:000101">
    <property type="entry name" value="FAT atypical cadherin 4"/>
    <property type="match status" value="1"/>
</dbReference>
<feature type="domain" description="Laminin G" evidence="17">
    <location>
        <begin position="2370"/>
        <end position="2574"/>
    </location>
</feature>
<evidence type="ECO:0000259" key="18">
    <source>
        <dbReference type="PROSITE" id="PS50026"/>
    </source>
</evidence>
<feature type="region of interest" description="Disordered" evidence="15">
    <location>
        <begin position="3062"/>
        <end position="3132"/>
    </location>
</feature>
<dbReference type="Proteomes" id="UP000092443">
    <property type="component" value="Unplaced"/>
</dbReference>
<dbReference type="GeneID" id="119635426"/>
<dbReference type="GO" id="GO:0051239">
    <property type="term" value="P:regulation of multicellular organismal process"/>
    <property type="evidence" value="ECO:0007669"/>
    <property type="project" value="UniProtKB-ARBA"/>
</dbReference>
<dbReference type="InterPro" id="IPR050971">
    <property type="entry name" value="Cadherin-domain_protein"/>
</dbReference>
<dbReference type="SUPFAM" id="SSF49899">
    <property type="entry name" value="Concanavalin A-like lectins/glucanases"/>
    <property type="match status" value="2"/>
</dbReference>
<dbReference type="GO" id="GO:0003002">
    <property type="term" value="P:regionalization"/>
    <property type="evidence" value="ECO:0007669"/>
    <property type="project" value="UniProtKB-ARBA"/>
</dbReference>
<feature type="compositionally biased region" description="Polar residues" evidence="15">
    <location>
        <begin position="3260"/>
        <end position="3279"/>
    </location>
</feature>
<keyword evidence="2" id="KW-1003">Cell membrane</keyword>
<feature type="compositionally biased region" description="Polar residues" evidence="15">
    <location>
        <begin position="3195"/>
        <end position="3205"/>
    </location>
</feature>
<feature type="domain" description="Cadherin" evidence="19">
    <location>
        <begin position="1898"/>
        <end position="1997"/>
    </location>
</feature>
<feature type="region of interest" description="Disordered" evidence="15">
    <location>
        <begin position="339"/>
        <end position="370"/>
    </location>
</feature>
<feature type="compositionally biased region" description="Low complexity" evidence="15">
    <location>
        <begin position="341"/>
        <end position="370"/>
    </location>
</feature>
<evidence type="ECO:0000256" key="3">
    <source>
        <dbReference type="ARBA" id="ARBA00022536"/>
    </source>
</evidence>
<keyword evidence="10 16" id="KW-0472">Membrane</keyword>
<dbReference type="GO" id="GO:0050793">
    <property type="term" value="P:regulation of developmental process"/>
    <property type="evidence" value="ECO:0007669"/>
    <property type="project" value="UniProtKB-ARBA"/>
</dbReference>
<dbReference type="GO" id="GO:0007163">
    <property type="term" value="P:establishment or maintenance of cell polarity"/>
    <property type="evidence" value="ECO:0007669"/>
    <property type="project" value="UniProtKB-ARBA"/>
</dbReference>
<dbReference type="Pfam" id="PF00008">
    <property type="entry name" value="EGF"/>
    <property type="match status" value="2"/>
</dbReference>
<dbReference type="FunFam" id="2.60.40.60:FF:000106">
    <property type="entry name" value="FAT atypical cadherin 4"/>
    <property type="match status" value="1"/>
</dbReference>
<dbReference type="GO" id="GO:0120036">
    <property type="term" value="P:plasma membrane bounded cell projection organization"/>
    <property type="evidence" value="ECO:0007669"/>
    <property type="project" value="UniProtKB-ARBA"/>
</dbReference>
<evidence type="ECO:0000256" key="14">
    <source>
        <dbReference type="PROSITE-ProRule" id="PRU00076"/>
    </source>
</evidence>
<dbReference type="GO" id="GO:0090251">
    <property type="term" value="P:protein localization involved in establishment of planar polarity"/>
    <property type="evidence" value="ECO:0007669"/>
    <property type="project" value="UniProtKB-ARBA"/>
</dbReference>
<evidence type="ECO:0000256" key="12">
    <source>
        <dbReference type="ARBA" id="ARBA00023180"/>
    </source>
</evidence>
<dbReference type="GO" id="GO:0007156">
    <property type="term" value="P:homophilic cell adhesion via plasma membrane adhesion molecules"/>
    <property type="evidence" value="ECO:0007669"/>
    <property type="project" value="InterPro"/>
</dbReference>
<feature type="domain" description="Cadherin" evidence="19">
    <location>
        <begin position="840"/>
        <end position="942"/>
    </location>
</feature>
<dbReference type="InterPro" id="IPR000742">
    <property type="entry name" value="EGF"/>
</dbReference>
<evidence type="ECO:0000256" key="8">
    <source>
        <dbReference type="ARBA" id="ARBA00022889"/>
    </source>
</evidence>
<dbReference type="GO" id="GO:0016327">
    <property type="term" value="C:apicolateral plasma membrane"/>
    <property type="evidence" value="ECO:0007669"/>
    <property type="project" value="UniProtKB-ARBA"/>
</dbReference>
<dbReference type="FunFam" id="2.60.40.60:FF:000021">
    <property type="entry name" value="FAT atypical cadherin 1"/>
    <property type="match status" value="1"/>
</dbReference>
<dbReference type="SMART" id="SM00179">
    <property type="entry name" value="EGF_CA"/>
    <property type="match status" value="3"/>
</dbReference>
<evidence type="ECO:0000256" key="4">
    <source>
        <dbReference type="ARBA" id="ARBA00022692"/>
    </source>
</evidence>
<keyword evidence="8" id="KW-0130">Cell adhesion</keyword>
<dbReference type="InterPro" id="IPR020894">
    <property type="entry name" value="Cadherin_CS"/>
</dbReference>
<feature type="domain" description="Cadherin" evidence="19">
    <location>
        <begin position="225"/>
        <end position="400"/>
    </location>
</feature>
<feature type="compositionally biased region" description="Low complexity" evidence="15">
    <location>
        <begin position="3120"/>
        <end position="3132"/>
    </location>
</feature>
<evidence type="ECO:0000256" key="15">
    <source>
        <dbReference type="SAM" id="MobiDB-lite"/>
    </source>
</evidence>
<evidence type="ECO:0000313" key="21">
    <source>
        <dbReference type="RefSeq" id="XP_037886161.1"/>
    </source>
</evidence>
<feature type="domain" description="Cadherin" evidence="19">
    <location>
        <begin position="944"/>
        <end position="1049"/>
    </location>
</feature>